<reference evidence="2" key="1">
    <citation type="submission" date="2018-09" db="EMBL/GenBank/DDBJ databases">
        <authorList>
            <person name="Tuo L."/>
        </authorList>
    </citation>
    <scope>NUCLEOTIDE SEQUENCE [LARGE SCALE GENOMIC DNA]</scope>
    <source>
        <strain evidence="2">M2BS4Y-1</strain>
    </source>
</reference>
<proteinExistence type="predicted"/>
<dbReference type="Gene3D" id="3.40.50.1000">
    <property type="entry name" value="HAD superfamily/HAD-like"/>
    <property type="match status" value="1"/>
</dbReference>
<name>A0A3A1WL63_9HYPH</name>
<dbReference type="Pfam" id="PF13419">
    <property type="entry name" value="HAD_2"/>
    <property type="match status" value="1"/>
</dbReference>
<dbReference type="Gene3D" id="1.10.150.240">
    <property type="entry name" value="Putative phosphatase, domain 2"/>
    <property type="match status" value="1"/>
</dbReference>
<dbReference type="RefSeq" id="WP_119539175.1">
    <property type="nucleotide sequence ID" value="NZ_QYRN01000003.1"/>
</dbReference>
<dbReference type="InterPro" id="IPR023198">
    <property type="entry name" value="PGP-like_dom2"/>
</dbReference>
<dbReference type="InterPro" id="IPR023214">
    <property type="entry name" value="HAD_sf"/>
</dbReference>
<dbReference type="PANTHER" id="PTHR43481">
    <property type="entry name" value="FRUCTOSE-1-PHOSPHATE PHOSPHATASE"/>
    <property type="match status" value="1"/>
</dbReference>
<organism evidence="1 2">
    <name type="scientific">Aureimonas flava</name>
    <dbReference type="NCBI Taxonomy" id="2320271"/>
    <lineage>
        <taxon>Bacteria</taxon>
        <taxon>Pseudomonadati</taxon>
        <taxon>Pseudomonadota</taxon>
        <taxon>Alphaproteobacteria</taxon>
        <taxon>Hyphomicrobiales</taxon>
        <taxon>Aurantimonadaceae</taxon>
        <taxon>Aureimonas</taxon>
    </lineage>
</organism>
<dbReference type="SFLD" id="SFLDS00003">
    <property type="entry name" value="Haloacid_Dehalogenase"/>
    <property type="match status" value="1"/>
</dbReference>
<gene>
    <name evidence="1" type="ORF">D3218_06960</name>
</gene>
<accession>A0A3A1WL63</accession>
<dbReference type="GO" id="GO:0050308">
    <property type="term" value="F:sugar-phosphatase activity"/>
    <property type="evidence" value="ECO:0007669"/>
    <property type="project" value="TreeGrafter"/>
</dbReference>
<dbReference type="OrthoDB" id="9797743at2"/>
<dbReference type="AlphaFoldDB" id="A0A3A1WL63"/>
<dbReference type="PANTHER" id="PTHR43481:SF4">
    <property type="entry name" value="GLYCEROL-1-PHOSPHATE PHOSPHOHYDROLASE 1-RELATED"/>
    <property type="match status" value="1"/>
</dbReference>
<dbReference type="SFLD" id="SFLDG01129">
    <property type="entry name" value="C1.5:_HAD__Beta-PGM__Phosphata"/>
    <property type="match status" value="1"/>
</dbReference>
<sequence>MARFDGIIFDCDGVLVDSEVLARRAMQSVYRQAGIEVTAEMVNAMVGMKMADILRGIEARTGRSLAADYHPRFWTETKALFNAELAPTPGVVAFLEASDLPRCVASSSDHERIRHSLRVTGLDRFFRDEAIFSSHDVKRGKPEPDLVLHAAARMGFDPARSLVIEDSRFGILGAKSAGMVAYGFLGGAHLLANTGDALREAGADFVARTWDEIAAAMAGRGSVDPAFKP</sequence>
<comment type="caution">
    <text evidence="1">The sequence shown here is derived from an EMBL/GenBank/DDBJ whole genome shotgun (WGS) entry which is preliminary data.</text>
</comment>
<dbReference type="InterPro" id="IPR041492">
    <property type="entry name" value="HAD_2"/>
</dbReference>
<dbReference type="EMBL" id="QYRN01000003">
    <property type="protein sequence ID" value="RIY02038.1"/>
    <property type="molecule type" value="Genomic_DNA"/>
</dbReference>
<dbReference type="InterPro" id="IPR036412">
    <property type="entry name" value="HAD-like_sf"/>
</dbReference>
<evidence type="ECO:0000313" key="1">
    <source>
        <dbReference type="EMBL" id="RIY02038.1"/>
    </source>
</evidence>
<dbReference type="SFLD" id="SFLDG01135">
    <property type="entry name" value="C1.5.6:_HAD__Beta-PGM__Phospha"/>
    <property type="match status" value="1"/>
</dbReference>
<evidence type="ECO:0000313" key="2">
    <source>
        <dbReference type="Proteomes" id="UP000265750"/>
    </source>
</evidence>
<dbReference type="Proteomes" id="UP000265750">
    <property type="component" value="Unassembled WGS sequence"/>
</dbReference>
<dbReference type="NCBIfam" id="TIGR01509">
    <property type="entry name" value="HAD-SF-IA-v3"/>
    <property type="match status" value="1"/>
</dbReference>
<protein>
    <submittedName>
        <fullName evidence="1">HAD family phosphatase</fullName>
    </submittedName>
</protein>
<dbReference type="SUPFAM" id="SSF56784">
    <property type="entry name" value="HAD-like"/>
    <property type="match status" value="1"/>
</dbReference>
<dbReference type="InterPro" id="IPR051806">
    <property type="entry name" value="HAD-like_SPP"/>
</dbReference>
<keyword evidence="2" id="KW-1185">Reference proteome</keyword>
<dbReference type="InterPro" id="IPR006439">
    <property type="entry name" value="HAD-SF_hydro_IA"/>
</dbReference>